<dbReference type="AlphaFoldDB" id="A0A0F5PLB2"/>
<reference evidence="1 2" key="1">
    <citation type="submission" date="2008-07" db="EMBL/GenBank/DDBJ databases">
        <authorList>
            <person name="Gonzalez J."/>
            <person name="Sokolova T."/>
            <person name="Ferriera S."/>
            <person name="Johnson J."/>
            <person name="Kravitz S."/>
            <person name="Beeson K."/>
            <person name="Sutton G."/>
            <person name="Rogers Y.-H."/>
            <person name="Friedman R."/>
            <person name="Frazier M."/>
            <person name="Venter J.C."/>
        </authorList>
    </citation>
    <scope>NUCLEOTIDE SEQUENCE [LARGE SCALE GENOMIC DNA]</scope>
    <source>
        <strain evidence="1 2">DSM 12653</strain>
    </source>
</reference>
<name>A0A0F5PLB2_9THEO</name>
<dbReference type="Proteomes" id="UP000010146">
    <property type="component" value="Unassembled WGS sequence"/>
</dbReference>
<gene>
    <name evidence="1" type="ORF">CDSM653_02391</name>
</gene>
<reference evidence="2" key="3">
    <citation type="submission" date="2015-02" db="EMBL/GenBank/DDBJ databases">
        <title>Genome analysis of three genomes within the thermophilic hydrogenogenic bacterial species Caldanaerobacter subterraneus.</title>
        <authorList>
            <person name="Sant'Anna F.H."/>
            <person name="Lebedinsky A."/>
            <person name="Sokolova T."/>
            <person name="Robb F.T."/>
            <person name="Gonzalez J.M."/>
        </authorList>
    </citation>
    <scope>NUCLEOTIDE SEQUENCE [LARGE SCALE GENOMIC DNA]</scope>
    <source>
        <strain evidence="2">DSM 12653</strain>
    </source>
</reference>
<evidence type="ECO:0000313" key="2">
    <source>
        <dbReference type="Proteomes" id="UP000010146"/>
    </source>
</evidence>
<dbReference type="EMBL" id="ABXP02000122">
    <property type="protein sequence ID" value="KKC28624.1"/>
    <property type="molecule type" value="Genomic_DNA"/>
</dbReference>
<proteinExistence type="predicted"/>
<accession>A0A0F5PLB2</accession>
<protein>
    <submittedName>
        <fullName evidence="1">Uncharacterized protein</fullName>
    </submittedName>
</protein>
<sequence>MLDEFREALKFLAYLRGIETTARSAKTRVATRFLAYLRGIETTDGKRAAQCQQSF</sequence>
<organism evidence="1 2">
    <name type="scientific">Caldanaerobacter subterraneus subsp. pacificus DSM 12653</name>
    <dbReference type="NCBI Taxonomy" id="391606"/>
    <lineage>
        <taxon>Bacteria</taxon>
        <taxon>Bacillati</taxon>
        <taxon>Bacillota</taxon>
        <taxon>Clostridia</taxon>
        <taxon>Thermoanaerobacterales</taxon>
        <taxon>Thermoanaerobacteraceae</taxon>
        <taxon>Caldanaerobacter</taxon>
    </lineage>
</organism>
<reference evidence="1 2" key="2">
    <citation type="journal article" date="2015" name="BMC Genomics">
        <title>Analysis of three genomes within the thermophilic bacterial species Caldanaerobacter subterraneus with a focus on carbon monoxide dehydrogenase evolution and hydrolase diversity.</title>
        <authorList>
            <person name="Sant'Anna F.H."/>
            <person name="Lebedinsky A.V."/>
            <person name="Sokolova T.G."/>
            <person name="Robb F.T."/>
            <person name="Gonzalez J.M."/>
        </authorList>
    </citation>
    <scope>NUCLEOTIDE SEQUENCE [LARGE SCALE GENOMIC DNA]</scope>
    <source>
        <strain evidence="1 2">DSM 12653</strain>
    </source>
</reference>
<comment type="caution">
    <text evidence="1">The sequence shown here is derived from an EMBL/GenBank/DDBJ whole genome shotgun (WGS) entry which is preliminary data.</text>
</comment>
<evidence type="ECO:0000313" key="1">
    <source>
        <dbReference type="EMBL" id="KKC28624.1"/>
    </source>
</evidence>